<reference evidence="4" key="3">
    <citation type="journal article" date="2019" name="Int. J. Syst. Evol. Microbiol.">
        <title>The Global Catalogue of Microorganisms (GCM) 10K type strain sequencing project: providing services to taxonomists for standard genome sequencing and annotation.</title>
        <authorList>
            <consortium name="The Broad Institute Genomics Platform"/>
            <consortium name="The Broad Institute Genome Sequencing Center for Infectious Disease"/>
            <person name="Wu L."/>
            <person name="Ma J."/>
        </authorList>
    </citation>
    <scope>NUCLEOTIDE SEQUENCE [LARGE SCALE GENOMIC DNA]</scope>
    <source>
        <strain evidence="4">CGMCC 1.11013</strain>
    </source>
</reference>
<gene>
    <name evidence="2" type="ORF">BG57_03780</name>
    <name evidence="1" type="ORF">GCM10010985_16950</name>
</gene>
<reference evidence="2 3" key="2">
    <citation type="submission" date="2014-03" db="EMBL/GenBank/DDBJ databases">
        <title>Draft Genome Sequences of Four Burkholderia Strains.</title>
        <authorList>
            <person name="Liu X.Y."/>
            <person name="Li C.X."/>
            <person name="Xu J.H."/>
        </authorList>
    </citation>
    <scope>NUCLEOTIDE SEQUENCE [LARGE SCALE GENOMIC DNA]</scope>
    <source>
        <strain evidence="2 3">R27</strain>
    </source>
</reference>
<dbReference type="STRING" id="1071679.BG57_03780"/>
<dbReference type="Proteomes" id="UP000597138">
    <property type="component" value="Unassembled WGS sequence"/>
</dbReference>
<dbReference type="AlphaFoldDB" id="A0A069P2Y9"/>
<dbReference type="EMBL" id="JFHE01000011">
    <property type="protein sequence ID" value="KDR34817.1"/>
    <property type="molecule type" value="Genomic_DNA"/>
</dbReference>
<dbReference type="eggNOG" id="ENOG50317I6">
    <property type="taxonomic scope" value="Bacteria"/>
</dbReference>
<comment type="caution">
    <text evidence="2">The sequence shown here is derived from an EMBL/GenBank/DDBJ whole genome shotgun (WGS) entry which is preliminary data.</text>
</comment>
<evidence type="ECO:0000313" key="3">
    <source>
        <dbReference type="Proteomes" id="UP000027439"/>
    </source>
</evidence>
<dbReference type="EMBL" id="BMEG01000002">
    <property type="protein sequence ID" value="GGD63522.1"/>
    <property type="molecule type" value="Genomic_DNA"/>
</dbReference>
<organism evidence="2 3">
    <name type="scientific">Caballeronia grimmiae</name>
    <dbReference type="NCBI Taxonomy" id="1071679"/>
    <lineage>
        <taxon>Bacteria</taxon>
        <taxon>Pseudomonadati</taxon>
        <taxon>Pseudomonadota</taxon>
        <taxon>Betaproteobacteria</taxon>
        <taxon>Burkholderiales</taxon>
        <taxon>Burkholderiaceae</taxon>
        <taxon>Caballeronia</taxon>
    </lineage>
</organism>
<dbReference type="Proteomes" id="UP000027439">
    <property type="component" value="Unassembled WGS sequence"/>
</dbReference>
<name>A0A069P2Y9_9BURK</name>
<proteinExistence type="predicted"/>
<reference evidence="1" key="4">
    <citation type="submission" date="2024-05" db="EMBL/GenBank/DDBJ databases">
        <authorList>
            <person name="Sun Q."/>
            <person name="Zhou Y."/>
        </authorList>
    </citation>
    <scope>NUCLEOTIDE SEQUENCE</scope>
    <source>
        <strain evidence="1">CGMCC 1.11013</strain>
    </source>
</reference>
<reference evidence="1" key="1">
    <citation type="journal article" date="2014" name="Int. J. Syst. Evol. Microbiol.">
        <title>Complete genome of a new Firmicutes species belonging to the dominant human colonic microbiota ('Ruminococcus bicirculans') reveals two chromosomes and a selective capacity to utilize plant glucans.</title>
        <authorList>
            <consortium name="NISC Comparative Sequencing Program"/>
            <person name="Wegmann U."/>
            <person name="Louis P."/>
            <person name="Goesmann A."/>
            <person name="Henrissat B."/>
            <person name="Duncan S.H."/>
            <person name="Flint H.J."/>
        </authorList>
    </citation>
    <scope>NUCLEOTIDE SEQUENCE</scope>
    <source>
        <strain evidence="1">CGMCC 1.11013</strain>
    </source>
</reference>
<sequence>MPAGFQSFAADGTNTIQIDSDSGLPNFQLRQKITQTMAVGAIPVYTVASGQRYLSSGPVTTFSFYAVSPLVVFECSGAHVCPHAWTQSGSNFSVTVVGDASVPVTIYVFDKNDFSVTANRFGLQVFNAAGVLVADAAASFAKPVGFAQGNPKYAYGSTGYTTDSGTWATDQGTNAFSVVERVGVACIQPAWAIGGGSGGATNAGIYLSTFRTSGNSINANMTGFGDNRNVNNYTGFREALSWSYMAVDISYL</sequence>
<protein>
    <submittedName>
        <fullName evidence="2">Uncharacterized protein</fullName>
    </submittedName>
</protein>
<evidence type="ECO:0000313" key="4">
    <source>
        <dbReference type="Proteomes" id="UP000597138"/>
    </source>
</evidence>
<evidence type="ECO:0000313" key="2">
    <source>
        <dbReference type="EMBL" id="KDR34817.1"/>
    </source>
</evidence>
<keyword evidence="4" id="KW-1185">Reference proteome</keyword>
<evidence type="ECO:0000313" key="1">
    <source>
        <dbReference type="EMBL" id="GGD63522.1"/>
    </source>
</evidence>
<accession>A0A069P2Y9</accession>